<accession>A0ABS1NVT2</accession>
<evidence type="ECO:0000256" key="5">
    <source>
        <dbReference type="ARBA" id="ARBA00023136"/>
    </source>
</evidence>
<feature type="transmembrane region" description="Helical" evidence="6">
    <location>
        <begin position="296"/>
        <end position="317"/>
    </location>
</feature>
<keyword evidence="3 6" id="KW-0812">Transmembrane</keyword>
<dbReference type="InterPro" id="IPR020846">
    <property type="entry name" value="MFS_dom"/>
</dbReference>
<dbReference type="EMBL" id="JAERRH010000002">
    <property type="protein sequence ID" value="MBL1103942.1"/>
    <property type="molecule type" value="Genomic_DNA"/>
</dbReference>
<organism evidence="8 9">
    <name type="scientific">Streptomyces musisoli</name>
    <dbReference type="NCBI Taxonomy" id="2802280"/>
    <lineage>
        <taxon>Bacteria</taxon>
        <taxon>Bacillati</taxon>
        <taxon>Actinomycetota</taxon>
        <taxon>Actinomycetes</taxon>
        <taxon>Kitasatosporales</taxon>
        <taxon>Streptomycetaceae</taxon>
        <taxon>Streptomyces</taxon>
    </lineage>
</organism>
<dbReference type="PROSITE" id="PS50850">
    <property type="entry name" value="MFS"/>
    <property type="match status" value="1"/>
</dbReference>
<reference evidence="8 9" key="1">
    <citation type="submission" date="2021-01" db="EMBL/GenBank/DDBJ databases">
        <title>WGS of actinomycetes isolated from Thailand.</title>
        <authorList>
            <person name="Thawai C."/>
        </authorList>
    </citation>
    <scope>NUCLEOTIDE SEQUENCE [LARGE SCALE GENOMIC DNA]</scope>
    <source>
        <strain evidence="8 9">CH5-8</strain>
    </source>
</reference>
<evidence type="ECO:0000256" key="4">
    <source>
        <dbReference type="ARBA" id="ARBA00022989"/>
    </source>
</evidence>
<dbReference type="Proteomes" id="UP000621386">
    <property type="component" value="Unassembled WGS sequence"/>
</dbReference>
<evidence type="ECO:0000259" key="7">
    <source>
        <dbReference type="PROSITE" id="PS50850"/>
    </source>
</evidence>
<feature type="transmembrane region" description="Helical" evidence="6">
    <location>
        <begin position="237"/>
        <end position="257"/>
    </location>
</feature>
<dbReference type="Pfam" id="PF07690">
    <property type="entry name" value="MFS_1"/>
    <property type="match status" value="1"/>
</dbReference>
<feature type="transmembrane region" description="Helical" evidence="6">
    <location>
        <begin position="329"/>
        <end position="353"/>
    </location>
</feature>
<evidence type="ECO:0000256" key="1">
    <source>
        <dbReference type="ARBA" id="ARBA00004651"/>
    </source>
</evidence>
<name>A0ABS1NVT2_9ACTN</name>
<dbReference type="Gene3D" id="1.20.1250.20">
    <property type="entry name" value="MFS general substrate transporter like domains"/>
    <property type="match status" value="2"/>
</dbReference>
<proteinExistence type="predicted"/>
<feature type="domain" description="Major facilitator superfamily (MFS) profile" evidence="7">
    <location>
        <begin position="6"/>
        <end position="394"/>
    </location>
</feature>
<dbReference type="SUPFAM" id="SSF103473">
    <property type="entry name" value="MFS general substrate transporter"/>
    <property type="match status" value="1"/>
</dbReference>
<feature type="transmembrane region" description="Helical" evidence="6">
    <location>
        <begin position="45"/>
        <end position="65"/>
    </location>
</feature>
<keyword evidence="9" id="KW-1185">Reference proteome</keyword>
<evidence type="ECO:0000256" key="2">
    <source>
        <dbReference type="ARBA" id="ARBA00022475"/>
    </source>
</evidence>
<dbReference type="PANTHER" id="PTHR43124">
    <property type="entry name" value="PURINE EFFLUX PUMP PBUE"/>
    <property type="match status" value="1"/>
</dbReference>
<comment type="subcellular location">
    <subcellularLocation>
        <location evidence="1">Cell membrane</location>
        <topology evidence="1">Multi-pass membrane protein</topology>
    </subcellularLocation>
</comment>
<feature type="transmembrane region" description="Helical" evidence="6">
    <location>
        <begin position="160"/>
        <end position="183"/>
    </location>
</feature>
<evidence type="ECO:0000256" key="3">
    <source>
        <dbReference type="ARBA" id="ARBA00022692"/>
    </source>
</evidence>
<dbReference type="PANTHER" id="PTHR43124:SF10">
    <property type="entry name" value="PURINE EFFLUX PUMP PBUE"/>
    <property type="match status" value="1"/>
</dbReference>
<dbReference type="InterPro" id="IPR036259">
    <property type="entry name" value="MFS_trans_sf"/>
</dbReference>
<evidence type="ECO:0000256" key="6">
    <source>
        <dbReference type="SAM" id="Phobius"/>
    </source>
</evidence>
<keyword evidence="4 6" id="KW-1133">Transmembrane helix</keyword>
<feature type="transmembrane region" description="Helical" evidence="6">
    <location>
        <begin position="97"/>
        <end position="119"/>
    </location>
</feature>
<keyword evidence="2" id="KW-1003">Cell membrane</keyword>
<sequence length="407" mass="41177">MPNRILLLALSLGAFSIGTDGFVISGLLDRIARDFDVTTSVAGQLVTVFALLYAISAPILAAMTAKVRRKQLLVAALIAFVASNLLGAVAPTYEVLMVARVLAAFGAALYIPCGIAVTVSVTTEEWRGRAIALVAGGMSAATALGVPIGTLVGAIGSWRITLVLVAAMALLATVVLMMALPEVPTPPSVTIRERLGVAAHPRVLAALLSNALACAGVFTMFTYIAPLAMKTTKVDSTGVSVFLLVWGVAAVAGSAVGGRAADRWGGDRAYFGSAAVLTVGLLVLALFTLPTPSGSWAGRGLFGLILAVISVSCWSLPTGQNHRIASLDIPAPTVALSLNSSSTYLGIAAGGALGGVATGSGSMTALTLTATGIEVLAVIVLAVAAALFARKRAADPQSAQPDLSATN</sequence>
<evidence type="ECO:0000313" key="8">
    <source>
        <dbReference type="EMBL" id="MBL1103942.1"/>
    </source>
</evidence>
<comment type="caution">
    <text evidence="8">The sequence shown here is derived from an EMBL/GenBank/DDBJ whole genome shotgun (WGS) entry which is preliminary data.</text>
</comment>
<dbReference type="InterPro" id="IPR011701">
    <property type="entry name" value="MFS"/>
</dbReference>
<keyword evidence="5 6" id="KW-0472">Membrane</keyword>
<feature type="transmembrane region" description="Helical" evidence="6">
    <location>
        <begin position="72"/>
        <end position="91"/>
    </location>
</feature>
<feature type="transmembrane region" description="Helical" evidence="6">
    <location>
        <begin position="131"/>
        <end position="154"/>
    </location>
</feature>
<dbReference type="InterPro" id="IPR050189">
    <property type="entry name" value="MFS_Efflux_Transporters"/>
</dbReference>
<dbReference type="CDD" id="cd17324">
    <property type="entry name" value="MFS_NepI_like"/>
    <property type="match status" value="1"/>
</dbReference>
<feature type="transmembrane region" description="Helical" evidence="6">
    <location>
        <begin position="203"/>
        <end position="225"/>
    </location>
</feature>
<evidence type="ECO:0000313" key="9">
    <source>
        <dbReference type="Proteomes" id="UP000621386"/>
    </source>
</evidence>
<protein>
    <submittedName>
        <fullName evidence="8">MFS transporter</fullName>
    </submittedName>
</protein>
<feature type="transmembrane region" description="Helical" evidence="6">
    <location>
        <begin position="269"/>
        <end position="290"/>
    </location>
</feature>
<dbReference type="RefSeq" id="WP_201814402.1">
    <property type="nucleotide sequence ID" value="NZ_JAERRH010000002.1"/>
</dbReference>
<gene>
    <name evidence="8" type="ORF">JK361_04865</name>
</gene>
<feature type="transmembrane region" description="Helical" evidence="6">
    <location>
        <begin position="365"/>
        <end position="389"/>
    </location>
</feature>